<keyword evidence="2" id="KW-0132">Cell division</keyword>
<dbReference type="Gene3D" id="1.10.10.10">
    <property type="entry name" value="Winged helix-like DNA-binding domain superfamily/Winged helix DNA-binding domain"/>
    <property type="match status" value="2"/>
</dbReference>
<evidence type="ECO:0000256" key="3">
    <source>
        <dbReference type="ARBA" id="ARBA00022829"/>
    </source>
</evidence>
<organism evidence="5 6">
    <name type="scientific">Candidatus Harrisonbacteria bacterium RIFCSPLOWO2_01_FULL_44_18</name>
    <dbReference type="NCBI Taxonomy" id="1798407"/>
    <lineage>
        <taxon>Bacteria</taxon>
        <taxon>Candidatus Harrisoniibacteriota</taxon>
    </lineage>
</organism>
<sequence>MENEGGKENLIAQLEALLFIYGEPLDFKKIAKILNTEAVEVREAAEVLKKDLSQNNRGLFLILNDGKIQLTTKPVFGKFLEEVAKKEFVEDLTPASLETLAIVAYTGPISRIHIDYVRGVNSSYILRSLLLRGLINRSLDPEGSNAYLYNASFDLLKHLGIAKIEDLPEYNKYKELIKNVAI</sequence>
<proteinExistence type="predicted"/>
<dbReference type="SUPFAM" id="SSF46785">
    <property type="entry name" value="Winged helix' DNA-binding domain"/>
    <property type="match status" value="2"/>
</dbReference>
<protein>
    <submittedName>
        <fullName evidence="5">SMC-Scp complex subunit ScpB</fullName>
    </submittedName>
</protein>
<keyword evidence="3" id="KW-0159">Chromosome partition</keyword>
<evidence type="ECO:0000313" key="5">
    <source>
        <dbReference type="EMBL" id="OGY66004.1"/>
    </source>
</evidence>
<keyword evidence="1" id="KW-0963">Cytoplasm</keyword>
<keyword evidence="4" id="KW-0131">Cell cycle</keyword>
<dbReference type="PANTHER" id="PTHR34298:SF2">
    <property type="entry name" value="SEGREGATION AND CONDENSATION PROTEIN B"/>
    <property type="match status" value="1"/>
</dbReference>
<name>A0A1G1ZN48_9BACT</name>
<dbReference type="GO" id="GO:0051304">
    <property type="term" value="P:chromosome separation"/>
    <property type="evidence" value="ECO:0007669"/>
    <property type="project" value="InterPro"/>
</dbReference>
<comment type="caution">
    <text evidence="5">The sequence shown here is derived from an EMBL/GenBank/DDBJ whole genome shotgun (WGS) entry which is preliminary data.</text>
</comment>
<dbReference type="STRING" id="1798407.A3A16_01305"/>
<evidence type="ECO:0000256" key="1">
    <source>
        <dbReference type="ARBA" id="ARBA00022490"/>
    </source>
</evidence>
<accession>A0A1G1ZN48</accession>
<reference evidence="5 6" key="1">
    <citation type="journal article" date="2016" name="Nat. Commun.">
        <title>Thousands of microbial genomes shed light on interconnected biogeochemical processes in an aquifer system.</title>
        <authorList>
            <person name="Anantharaman K."/>
            <person name="Brown C.T."/>
            <person name="Hug L.A."/>
            <person name="Sharon I."/>
            <person name="Castelle C.J."/>
            <person name="Probst A.J."/>
            <person name="Thomas B.C."/>
            <person name="Singh A."/>
            <person name="Wilkins M.J."/>
            <person name="Karaoz U."/>
            <person name="Brodie E.L."/>
            <person name="Williams K.H."/>
            <person name="Hubbard S.S."/>
            <person name="Banfield J.F."/>
        </authorList>
    </citation>
    <scope>NUCLEOTIDE SEQUENCE [LARGE SCALE GENOMIC DNA]</scope>
</reference>
<dbReference type="GO" id="GO:0051301">
    <property type="term" value="P:cell division"/>
    <property type="evidence" value="ECO:0007669"/>
    <property type="project" value="UniProtKB-KW"/>
</dbReference>
<dbReference type="Pfam" id="PF04079">
    <property type="entry name" value="SMC_ScpB"/>
    <property type="match status" value="1"/>
</dbReference>
<dbReference type="AlphaFoldDB" id="A0A1G1ZN48"/>
<gene>
    <name evidence="5" type="ORF">A3A16_01305</name>
</gene>
<dbReference type="Proteomes" id="UP000177942">
    <property type="component" value="Unassembled WGS sequence"/>
</dbReference>
<dbReference type="NCBIfam" id="TIGR00281">
    <property type="entry name" value="SMC-Scp complex subunit ScpB"/>
    <property type="match status" value="1"/>
</dbReference>
<dbReference type="InterPro" id="IPR036388">
    <property type="entry name" value="WH-like_DNA-bd_sf"/>
</dbReference>
<dbReference type="PANTHER" id="PTHR34298">
    <property type="entry name" value="SEGREGATION AND CONDENSATION PROTEIN B"/>
    <property type="match status" value="1"/>
</dbReference>
<dbReference type="InterPro" id="IPR005234">
    <property type="entry name" value="ScpB_csome_segregation"/>
</dbReference>
<evidence type="ECO:0000256" key="2">
    <source>
        <dbReference type="ARBA" id="ARBA00022618"/>
    </source>
</evidence>
<dbReference type="EMBL" id="MHJJ01000005">
    <property type="protein sequence ID" value="OGY66004.1"/>
    <property type="molecule type" value="Genomic_DNA"/>
</dbReference>
<evidence type="ECO:0000313" key="6">
    <source>
        <dbReference type="Proteomes" id="UP000177942"/>
    </source>
</evidence>
<evidence type="ECO:0000256" key="4">
    <source>
        <dbReference type="ARBA" id="ARBA00023306"/>
    </source>
</evidence>
<dbReference type="InterPro" id="IPR036390">
    <property type="entry name" value="WH_DNA-bd_sf"/>
</dbReference>